<dbReference type="AlphaFoldDB" id="A0AAN8GA54"/>
<proteinExistence type="predicted"/>
<reference evidence="1 2" key="1">
    <citation type="submission" date="2024-01" db="EMBL/GenBank/DDBJ databases">
        <title>The genome of the rayed Mediterranean limpet Patella caerulea (Linnaeus, 1758).</title>
        <authorList>
            <person name="Anh-Thu Weber A."/>
            <person name="Halstead-Nussloch G."/>
        </authorList>
    </citation>
    <scope>NUCLEOTIDE SEQUENCE [LARGE SCALE GENOMIC DNA]</scope>
    <source>
        <strain evidence="1">AATW-2023a</strain>
        <tissue evidence="1">Whole specimen</tissue>
    </source>
</reference>
<dbReference type="SUPFAM" id="SSF56219">
    <property type="entry name" value="DNase I-like"/>
    <property type="match status" value="1"/>
</dbReference>
<protein>
    <recommendedName>
        <fullName evidence="3">Endonuclease/exonuclease/phosphatase domain-containing protein</fullName>
    </recommendedName>
</protein>
<dbReference type="Gene3D" id="3.60.10.10">
    <property type="entry name" value="Endonuclease/exonuclease/phosphatase"/>
    <property type="match status" value="1"/>
</dbReference>
<dbReference type="EMBL" id="JAZGQO010000015">
    <property type="protein sequence ID" value="KAK6168865.1"/>
    <property type="molecule type" value="Genomic_DNA"/>
</dbReference>
<evidence type="ECO:0000313" key="2">
    <source>
        <dbReference type="Proteomes" id="UP001347796"/>
    </source>
</evidence>
<comment type="caution">
    <text evidence="1">The sequence shown here is derived from an EMBL/GenBank/DDBJ whole genome shotgun (WGS) entry which is preliminary data.</text>
</comment>
<keyword evidence="2" id="KW-1185">Reference proteome</keyword>
<evidence type="ECO:0000313" key="1">
    <source>
        <dbReference type="EMBL" id="KAK6168865.1"/>
    </source>
</evidence>
<evidence type="ECO:0008006" key="3">
    <source>
        <dbReference type="Google" id="ProtNLM"/>
    </source>
</evidence>
<organism evidence="1 2">
    <name type="scientific">Patella caerulea</name>
    <name type="common">Rayed Mediterranean limpet</name>
    <dbReference type="NCBI Taxonomy" id="87958"/>
    <lineage>
        <taxon>Eukaryota</taxon>
        <taxon>Metazoa</taxon>
        <taxon>Spiralia</taxon>
        <taxon>Lophotrochozoa</taxon>
        <taxon>Mollusca</taxon>
        <taxon>Gastropoda</taxon>
        <taxon>Patellogastropoda</taxon>
        <taxon>Patelloidea</taxon>
        <taxon>Patellidae</taxon>
        <taxon>Patella</taxon>
    </lineage>
</organism>
<accession>A0AAN8GA54</accession>
<gene>
    <name evidence="1" type="ORF">SNE40_020035</name>
</gene>
<name>A0AAN8GA54_PATCE</name>
<dbReference type="Proteomes" id="UP001347796">
    <property type="component" value="Unassembled WGS sequence"/>
</dbReference>
<dbReference type="InterPro" id="IPR036691">
    <property type="entry name" value="Endo/exonu/phosph_ase_sf"/>
</dbReference>
<sequence>MINGDLNARTGNLSDLTSTHEDKYLPIGDLILGDDDFDTLRLSKDVNMNSFGKQLISMGKKLNIHILNGRLKGDNQGEYTFVSHLGKSVIDYCITSSLLFQYVTDFSVLSTDISDHFPIECIFNVCKSYKKSDIARECLNPKLTYKWDQNKATDFRVALQEIVTNGELSHFYFVVENSVNVNDATKILCLSIQYAGKCMLRNNKSKNTNCQPIWWTRELGIV</sequence>